<dbReference type="Pfam" id="PF00078">
    <property type="entry name" value="RVT_1"/>
    <property type="match status" value="1"/>
</dbReference>
<protein>
    <submittedName>
        <fullName evidence="9">Related to TY3B TY3B protein</fullName>
    </submittedName>
</protein>
<proteinExistence type="predicted"/>
<dbReference type="InterPro" id="IPR043128">
    <property type="entry name" value="Rev_trsase/Diguanyl_cyclase"/>
</dbReference>
<evidence type="ECO:0000256" key="1">
    <source>
        <dbReference type="ARBA" id="ARBA00022679"/>
    </source>
</evidence>
<name>A0A284QUL4_ARMOS</name>
<dbReference type="Gene3D" id="3.30.70.270">
    <property type="match status" value="2"/>
</dbReference>
<evidence type="ECO:0000256" key="7">
    <source>
        <dbReference type="SAM" id="MobiDB-lite"/>
    </source>
</evidence>
<reference evidence="10" key="1">
    <citation type="journal article" date="2017" name="Nat. Ecol. Evol.">
        <title>Genome expansion and lineage-specific genetic innovations in the forest pathogenic fungi Armillaria.</title>
        <authorList>
            <person name="Sipos G."/>
            <person name="Prasanna A.N."/>
            <person name="Walter M.C."/>
            <person name="O'Connor E."/>
            <person name="Balint B."/>
            <person name="Krizsan K."/>
            <person name="Kiss B."/>
            <person name="Hess J."/>
            <person name="Varga T."/>
            <person name="Slot J."/>
            <person name="Riley R."/>
            <person name="Boka B."/>
            <person name="Rigling D."/>
            <person name="Barry K."/>
            <person name="Lee J."/>
            <person name="Mihaltcheva S."/>
            <person name="LaButti K."/>
            <person name="Lipzen A."/>
            <person name="Waldron R."/>
            <person name="Moloney N.M."/>
            <person name="Sperisen C."/>
            <person name="Kredics L."/>
            <person name="Vagvoelgyi C."/>
            <person name="Patrignani A."/>
            <person name="Fitzpatrick D."/>
            <person name="Nagy I."/>
            <person name="Doyle S."/>
            <person name="Anderson J.B."/>
            <person name="Grigoriev I.V."/>
            <person name="Gueldener U."/>
            <person name="Muensterkoetter M."/>
            <person name="Nagy L.G."/>
        </authorList>
    </citation>
    <scope>NUCLEOTIDE SEQUENCE [LARGE SCALE GENOMIC DNA]</scope>
    <source>
        <strain evidence="10">C18/9</strain>
    </source>
</reference>
<dbReference type="CDD" id="cd09274">
    <property type="entry name" value="RNase_HI_RT_Ty3"/>
    <property type="match status" value="1"/>
</dbReference>
<dbReference type="STRING" id="47428.A0A284QUL4"/>
<dbReference type="PROSITE" id="PS50878">
    <property type="entry name" value="RT_POL"/>
    <property type="match status" value="1"/>
</dbReference>
<keyword evidence="3" id="KW-0540">Nuclease</keyword>
<evidence type="ECO:0000256" key="5">
    <source>
        <dbReference type="ARBA" id="ARBA00022801"/>
    </source>
</evidence>
<dbReference type="InterPro" id="IPR041373">
    <property type="entry name" value="RT_RNaseH"/>
</dbReference>
<dbReference type="GO" id="GO:0003964">
    <property type="term" value="F:RNA-directed DNA polymerase activity"/>
    <property type="evidence" value="ECO:0007669"/>
    <property type="project" value="UniProtKB-KW"/>
</dbReference>
<dbReference type="Gene3D" id="3.10.10.10">
    <property type="entry name" value="HIV Type 1 Reverse Transcriptase, subunit A, domain 1"/>
    <property type="match status" value="1"/>
</dbReference>
<organism evidence="9 10">
    <name type="scientific">Armillaria ostoyae</name>
    <name type="common">Armillaria root rot fungus</name>
    <dbReference type="NCBI Taxonomy" id="47428"/>
    <lineage>
        <taxon>Eukaryota</taxon>
        <taxon>Fungi</taxon>
        <taxon>Dikarya</taxon>
        <taxon>Basidiomycota</taxon>
        <taxon>Agaricomycotina</taxon>
        <taxon>Agaricomycetes</taxon>
        <taxon>Agaricomycetidae</taxon>
        <taxon>Agaricales</taxon>
        <taxon>Marasmiineae</taxon>
        <taxon>Physalacriaceae</taxon>
        <taxon>Armillaria</taxon>
    </lineage>
</organism>
<evidence type="ECO:0000259" key="8">
    <source>
        <dbReference type="PROSITE" id="PS50878"/>
    </source>
</evidence>
<gene>
    <name evidence="9" type="ORF">ARMOST_03425</name>
</gene>
<dbReference type="OrthoDB" id="3262920at2759"/>
<keyword evidence="1" id="KW-0808">Transferase</keyword>
<dbReference type="GO" id="GO:0016787">
    <property type="term" value="F:hydrolase activity"/>
    <property type="evidence" value="ECO:0007669"/>
    <property type="project" value="UniProtKB-KW"/>
</dbReference>
<keyword evidence="2" id="KW-0548">Nucleotidyltransferase</keyword>
<evidence type="ECO:0000256" key="2">
    <source>
        <dbReference type="ARBA" id="ARBA00022695"/>
    </source>
</evidence>
<dbReference type="PANTHER" id="PTHR37984">
    <property type="entry name" value="PROTEIN CBG26694"/>
    <property type="match status" value="1"/>
</dbReference>
<dbReference type="InterPro" id="IPR050951">
    <property type="entry name" value="Retrovirus_Pol_polyprotein"/>
</dbReference>
<dbReference type="CDD" id="cd01647">
    <property type="entry name" value="RT_LTR"/>
    <property type="match status" value="1"/>
</dbReference>
<evidence type="ECO:0000256" key="4">
    <source>
        <dbReference type="ARBA" id="ARBA00022759"/>
    </source>
</evidence>
<dbReference type="InterPro" id="IPR043502">
    <property type="entry name" value="DNA/RNA_pol_sf"/>
</dbReference>
<keyword evidence="4" id="KW-0255">Endonuclease</keyword>
<evidence type="ECO:0000313" key="9">
    <source>
        <dbReference type="EMBL" id="SJL00113.1"/>
    </source>
</evidence>
<keyword evidence="10" id="KW-1185">Reference proteome</keyword>
<keyword evidence="6" id="KW-0695">RNA-directed DNA polymerase</keyword>
<sequence length="566" mass="64802">MAGSAAPLDMSDIPAEYHDFADVFSDSLSKKLPEHRPYDLKINLEEGTSPPLGPIYSLSESKLKALHEFIDDNLHSRFITLSRSPHGAPVLFVKKKTSELCLCINFHGLNKISKKDRYPLPLISDLLNSMHSARVYTKLDLHHAYHLVCIAEGDEWKTAFWTRYGSFEWHVMPFGLTNASTVFQHFVNDVFTDMLDVSVVVYLDDILIYSDNPADHQKHVHKVLCRLRANQLYCKGSKCEFHQDSVEYLGYILSSEGLCMSEDKVKTILDWPVPWKVKDIQSFLGFANFYRCFIHKYSDIVIPLTRLTHKGFHSCSYPHPLGPDWQLVMESDASNYAIAAILSIYLEDGKIHPIAFLSQSLHNAELNYDTHDKELLAIFEAFKYWCHYLEGSMDSIDIVTDHKNLEYFSTTKILTWRQVRWSEYLSQFNLVICFHLGRLRGKLDALTRQWDVYLKEGDKQLSASLHATFLEGPTLHASAIMDIDKLHSDIKQAQPSDSAASEGFRQAKSSTPTSPSQWSIDESDILHLDNHMYVPDSEDLHLRVLQNNHNHILAGHFGQNQTLELV</sequence>
<dbReference type="Proteomes" id="UP000219338">
    <property type="component" value="Unassembled WGS sequence"/>
</dbReference>
<dbReference type="OMA" id="LHWINDD"/>
<dbReference type="AlphaFoldDB" id="A0A284QUL4"/>
<accession>A0A284QUL4</accession>
<dbReference type="SUPFAM" id="SSF56672">
    <property type="entry name" value="DNA/RNA polymerases"/>
    <property type="match status" value="1"/>
</dbReference>
<dbReference type="PANTHER" id="PTHR37984:SF5">
    <property type="entry name" value="PROTEIN NYNRIN-LIKE"/>
    <property type="match status" value="1"/>
</dbReference>
<keyword evidence="5" id="KW-0378">Hydrolase</keyword>
<evidence type="ECO:0000313" key="10">
    <source>
        <dbReference type="Proteomes" id="UP000219338"/>
    </source>
</evidence>
<dbReference type="GO" id="GO:0004519">
    <property type="term" value="F:endonuclease activity"/>
    <property type="evidence" value="ECO:0007669"/>
    <property type="project" value="UniProtKB-KW"/>
</dbReference>
<feature type="domain" description="Reverse transcriptase" evidence="8">
    <location>
        <begin position="74"/>
        <end position="253"/>
    </location>
</feature>
<evidence type="ECO:0000256" key="3">
    <source>
        <dbReference type="ARBA" id="ARBA00022722"/>
    </source>
</evidence>
<dbReference type="InterPro" id="IPR000477">
    <property type="entry name" value="RT_dom"/>
</dbReference>
<dbReference type="Pfam" id="PF17917">
    <property type="entry name" value="RT_RNaseH"/>
    <property type="match status" value="1"/>
</dbReference>
<dbReference type="EMBL" id="FUEG01000002">
    <property type="protein sequence ID" value="SJL00113.1"/>
    <property type="molecule type" value="Genomic_DNA"/>
</dbReference>
<feature type="region of interest" description="Disordered" evidence="7">
    <location>
        <begin position="494"/>
        <end position="518"/>
    </location>
</feature>
<feature type="compositionally biased region" description="Polar residues" evidence="7">
    <location>
        <begin position="507"/>
        <end position="518"/>
    </location>
</feature>
<evidence type="ECO:0000256" key="6">
    <source>
        <dbReference type="ARBA" id="ARBA00022918"/>
    </source>
</evidence>